<dbReference type="PANTHER" id="PTHR23526">
    <property type="entry name" value="INTEGRAL MEMBRANE TRANSPORT PROTEIN-RELATED"/>
    <property type="match status" value="1"/>
</dbReference>
<feature type="transmembrane region" description="Helical" evidence="4">
    <location>
        <begin position="352"/>
        <end position="374"/>
    </location>
</feature>
<keyword evidence="3 4" id="KW-0472">Membrane</keyword>
<organism evidence="5 6">
    <name type="scientific">Thalassobacterium maritimum</name>
    <dbReference type="NCBI Taxonomy" id="3041265"/>
    <lineage>
        <taxon>Bacteria</taxon>
        <taxon>Pseudomonadati</taxon>
        <taxon>Verrucomicrobiota</taxon>
        <taxon>Opitutia</taxon>
        <taxon>Puniceicoccales</taxon>
        <taxon>Coraliomargaritaceae</taxon>
        <taxon>Thalassobacterium</taxon>
    </lineage>
</organism>
<evidence type="ECO:0000313" key="6">
    <source>
        <dbReference type="Proteomes" id="UP001225316"/>
    </source>
</evidence>
<dbReference type="EMBL" id="JARXHW010000023">
    <property type="protein sequence ID" value="MDQ8208011.1"/>
    <property type="molecule type" value="Genomic_DNA"/>
</dbReference>
<feature type="transmembrane region" description="Helical" evidence="4">
    <location>
        <begin position="296"/>
        <end position="316"/>
    </location>
</feature>
<sequence length="408" mass="45106">MNNTQHSISELQRSKFARATYRNDLLRAPCLGILEAGWQTFALVIAIRYFDASETHKSFIAGAGPIGFLLTPLTLYLAASLRATPAQACAVVFGAAAVLLTGASLAQSLFFFTVFVVTSQVAAVQQGPLMLQVYTENYSRSERGRRMTWPFILTAFCSIGFAFCGGRLLDQKIEAYHWIFVGMLLAAAICALVGLRIPSSPLSRDNIGNPWQSFSLIWKDRFFGYILGTWMLLGLGNLLTLPVRIDYLANPNYGVNASNTTIALLMLVVPAVVRILSTKMWGHLFDRMHFVTTRNLLNLSFLLSIVLFFFTTNLYVLTLAMAFQGLSLGGGKIFWSLWVTKIAPESKASSYMSIHMALTGLRGTLAPFLGYYILSRSTPASVATIGMTLIIIACVLFEFVRGHKRLRE</sequence>
<dbReference type="Proteomes" id="UP001225316">
    <property type="component" value="Unassembled WGS sequence"/>
</dbReference>
<feature type="transmembrane region" description="Helical" evidence="4">
    <location>
        <begin position="175"/>
        <end position="195"/>
    </location>
</feature>
<dbReference type="Pfam" id="PF07690">
    <property type="entry name" value="MFS_1"/>
    <property type="match status" value="1"/>
</dbReference>
<feature type="transmembrane region" description="Helical" evidence="4">
    <location>
        <begin position="59"/>
        <end position="79"/>
    </location>
</feature>
<evidence type="ECO:0000256" key="4">
    <source>
        <dbReference type="SAM" id="Phobius"/>
    </source>
</evidence>
<feature type="transmembrane region" description="Helical" evidence="4">
    <location>
        <begin position="151"/>
        <end position="169"/>
    </location>
</feature>
<dbReference type="SUPFAM" id="SSF103473">
    <property type="entry name" value="MFS general substrate transporter"/>
    <property type="match status" value="1"/>
</dbReference>
<dbReference type="CDD" id="cd06174">
    <property type="entry name" value="MFS"/>
    <property type="match status" value="1"/>
</dbReference>
<feature type="transmembrane region" description="Helical" evidence="4">
    <location>
        <begin position="257"/>
        <end position="276"/>
    </location>
</feature>
<name>A0ABU1AVA3_9BACT</name>
<keyword evidence="1 4" id="KW-0812">Transmembrane</keyword>
<dbReference type="InterPro" id="IPR052528">
    <property type="entry name" value="Sugar_transport-like"/>
</dbReference>
<dbReference type="RefSeq" id="WP_308950400.1">
    <property type="nucleotide sequence ID" value="NZ_JARXHW010000023.1"/>
</dbReference>
<dbReference type="InterPro" id="IPR036259">
    <property type="entry name" value="MFS_trans_sf"/>
</dbReference>
<gene>
    <name evidence="5" type="ORF">QEH52_10850</name>
</gene>
<dbReference type="PANTHER" id="PTHR23526:SF2">
    <property type="entry name" value="MAJOR FACILITATOR SUPERFAMILY (MFS) PROFILE DOMAIN-CONTAINING PROTEIN"/>
    <property type="match status" value="1"/>
</dbReference>
<evidence type="ECO:0000256" key="3">
    <source>
        <dbReference type="ARBA" id="ARBA00023136"/>
    </source>
</evidence>
<proteinExistence type="predicted"/>
<feature type="transmembrane region" description="Helical" evidence="4">
    <location>
        <begin position="25"/>
        <end position="47"/>
    </location>
</feature>
<evidence type="ECO:0000313" key="5">
    <source>
        <dbReference type="EMBL" id="MDQ8208011.1"/>
    </source>
</evidence>
<keyword evidence="2 4" id="KW-1133">Transmembrane helix</keyword>
<feature type="transmembrane region" description="Helical" evidence="4">
    <location>
        <begin position="86"/>
        <end position="103"/>
    </location>
</feature>
<dbReference type="InterPro" id="IPR011701">
    <property type="entry name" value="MFS"/>
</dbReference>
<protein>
    <submittedName>
        <fullName evidence="5">MFS transporter</fullName>
    </submittedName>
</protein>
<dbReference type="Gene3D" id="1.20.1250.20">
    <property type="entry name" value="MFS general substrate transporter like domains"/>
    <property type="match status" value="1"/>
</dbReference>
<keyword evidence="6" id="KW-1185">Reference proteome</keyword>
<comment type="caution">
    <text evidence="5">The sequence shown here is derived from an EMBL/GenBank/DDBJ whole genome shotgun (WGS) entry which is preliminary data.</text>
</comment>
<feature type="transmembrane region" description="Helical" evidence="4">
    <location>
        <begin position="222"/>
        <end position="245"/>
    </location>
</feature>
<feature type="transmembrane region" description="Helical" evidence="4">
    <location>
        <begin position="380"/>
        <end position="400"/>
    </location>
</feature>
<reference evidence="5 6" key="1">
    <citation type="submission" date="2023-04" db="EMBL/GenBank/DDBJ databases">
        <title>A novel bacteria isolated from coastal sediment.</title>
        <authorList>
            <person name="Liu X.-J."/>
            <person name="Du Z.-J."/>
        </authorList>
    </citation>
    <scope>NUCLEOTIDE SEQUENCE [LARGE SCALE GENOMIC DNA]</scope>
    <source>
        <strain evidence="5 6">SDUM461003</strain>
    </source>
</reference>
<accession>A0ABU1AVA3</accession>
<evidence type="ECO:0000256" key="1">
    <source>
        <dbReference type="ARBA" id="ARBA00022692"/>
    </source>
</evidence>
<evidence type="ECO:0000256" key="2">
    <source>
        <dbReference type="ARBA" id="ARBA00022989"/>
    </source>
</evidence>